<sequence length="184" mass="20299">MFMLIFYGVLCFWCVACGLRAPVYAEVKLSNKGNDDKHGDIRESIASMKSDIESLKHRKKRVSMVACLKGSFSASGAGSVLQILDIQTIYGITPSSQYRNGIFTCKDRGLYMVFATVTSIKTSFKIMRNKTSVSRGFIGGYSGHWSSGSSIAFVQLDEKDQISIQADKQMTIGDRSCFGVIKID</sequence>
<gene>
    <name evidence="2" type="ORF">MGAL_10B050014</name>
</gene>
<dbReference type="Proteomes" id="UP000596742">
    <property type="component" value="Unassembled WGS sequence"/>
</dbReference>
<dbReference type="EMBL" id="UYJE01007780">
    <property type="protein sequence ID" value="VDI57913.1"/>
    <property type="molecule type" value="Genomic_DNA"/>
</dbReference>
<dbReference type="OrthoDB" id="6113492at2759"/>
<evidence type="ECO:0000313" key="3">
    <source>
        <dbReference type="Proteomes" id="UP000596742"/>
    </source>
</evidence>
<evidence type="ECO:0000256" key="1">
    <source>
        <dbReference type="SAM" id="SignalP"/>
    </source>
</evidence>
<keyword evidence="1" id="KW-0732">Signal</keyword>
<organism evidence="2 3">
    <name type="scientific">Mytilus galloprovincialis</name>
    <name type="common">Mediterranean mussel</name>
    <dbReference type="NCBI Taxonomy" id="29158"/>
    <lineage>
        <taxon>Eukaryota</taxon>
        <taxon>Metazoa</taxon>
        <taxon>Spiralia</taxon>
        <taxon>Lophotrochozoa</taxon>
        <taxon>Mollusca</taxon>
        <taxon>Bivalvia</taxon>
        <taxon>Autobranchia</taxon>
        <taxon>Pteriomorphia</taxon>
        <taxon>Mytilida</taxon>
        <taxon>Mytiloidea</taxon>
        <taxon>Mytilidae</taxon>
        <taxon>Mytilinae</taxon>
        <taxon>Mytilus</taxon>
    </lineage>
</organism>
<keyword evidence="3" id="KW-1185">Reference proteome</keyword>
<accession>A0A8B6G323</accession>
<evidence type="ECO:0008006" key="4">
    <source>
        <dbReference type="Google" id="ProtNLM"/>
    </source>
</evidence>
<dbReference type="AlphaFoldDB" id="A0A8B6G323"/>
<feature type="signal peptide" evidence="1">
    <location>
        <begin position="1"/>
        <end position="25"/>
    </location>
</feature>
<protein>
    <recommendedName>
        <fullName evidence="4">C1q domain-containing protein</fullName>
    </recommendedName>
</protein>
<comment type="caution">
    <text evidence="2">The sequence shown here is derived from an EMBL/GenBank/DDBJ whole genome shotgun (WGS) entry which is preliminary data.</text>
</comment>
<evidence type="ECO:0000313" key="2">
    <source>
        <dbReference type="EMBL" id="VDI57913.1"/>
    </source>
</evidence>
<dbReference type="SUPFAM" id="SSF49842">
    <property type="entry name" value="TNF-like"/>
    <property type="match status" value="1"/>
</dbReference>
<dbReference type="Gene3D" id="2.60.120.40">
    <property type="match status" value="1"/>
</dbReference>
<feature type="chain" id="PRO_5032624407" description="C1q domain-containing protein" evidence="1">
    <location>
        <begin position="26"/>
        <end position="184"/>
    </location>
</feature>
<name>A0A8B6G323_MYTGA</name>
<proteinExistence type="predicted"/>
<reference evidence="2" key="1">
    <citation type="submission" date="2018-11" db="EMBL/GenBank/DDBJ databases">
        <authorList>
            <person name="Alioto T."/>
            <person name="Alioto T."/>
        </authorList>
    </citation>
    <scope>NUCLEOTIDE SEQUENCE</scope>
</reference>
<dbReference type="InterPro" id="IPR008983">
    <property type="entry name" value="Tumour_necrosis_fac-like_dom"/>
</dbReference>